<dbReference type="InterPro" id="IPR036962">
    <property type="entry name" value="Glyco_hydro_3_N_sf"/>
</dbReference>
<dbReference type="InterPro" id="IPR036881">
    <property type="entry name" value="Glyco_hydro_3_C_sf"/>
</dbReference>
<evidence type="ECO:0000256" key="8">
    <source>
        <dbReference type="ARBA" id="ARBA00058905"/>
    </source>
</evidence>
<dbReference type="Pfam" id="PF00933">
    <property type="entry name" value="Glyco_hydro_3"/>
    <property type="match status" value="1"/>
</dbReference>
<comment type="catalytic activity">
    <reaction evidence="1">
        <text>Hydrolysis of terminal, non-reducing beta-D-glucosyl residues with release of beta-D-glucose.</text>
        <dbReference type="EC" id="3.2.1.21"/>
    </reaction>
</comment>
<proteinExistence type="inferred from homology"/>
<evidence type="ECO:0000256" key="4">
    <source>
        <dbReference type="ARBA" id="ARBA00012744"/>
    </source>
</evidence>
<dbReference type="GO" id="GO:0009251">
    <property type="term" value="P:glucan catabolic process"/>
    <property type="evidence" value="ECO:0007669"/>
    <property type="project" value="TreeGrafter"/>
</dbReference>
<reference evidence="11 12" key="1">
    <citation type="submission" date="2017-10" db="EMBL/GenBank/DDBJ databases">
        <title>Bifidobacterium genomics.</title>
        <authorList>
            <person name="Lugli G.A."/>
            <person name="Milani C."/>
            <person name="Mancabelli L."/>
        </authorList>
    </citation>
    <scope>NUCLEOTIDE SEQUENCE [LARGE SCALE GENOMIC DNA]</scope>
    <source>
        <strain evidence="11 12">1460B</strain>
    </source>
</reference>
<dbReference type="PANTHER" id="PTHR30620:SF16">
    <property type="entry name" value="LYSOSOMAL BETA GLUCOSIDASE"/>
    <property type="match status" value="1"/>
</dbReference>
<evidence type="ECO:0000313" key="11">
    <source>
        <dbReference type="EMBL" id="PKV09860.1"/>
    </source>
</evidence>
<dbReference type="SUPFAM" id="SSF52279">
    <property type="entry name" value="Beta-D-glucan exohydrolase, C-terminal domain"/>
    <property type="match status" value="1"/>
</dbReference>
<evidence type="ECO:0000313" key="12">
    <source>
        <dbReference type="Proteomes" id="UP000233731"/>
    </source>
</evidence>
<evidence type="ECO:0000256" key="1">
    <source>
        <dbReference type="ARBA" id="ARBA00000448"/>
    </source>
</evidence>
<comment type="function">
    <text evidence="8">Catalyzes the hydrolysis of a non-reducing terminal alpha-L-arabinopyranosidic linkage in ginsenoside Rb2 (alpha-L-arabinopyranosyl-(1-&gt;6)-alpha-D-glucopyranosyl) to release alpha-D-glucopyranosyl (Rd). It is not able to hydrolyze alpha-L-arabinofuranosyl-(1-&gt;6)-alpha-D-glucopyranosyl (Rc).</text>
</comment>
<dbReference type="SMART" id="SM01217">
    <property type="entry name" value="Fn3_like"/>
    <property type="match status" value="1"/>
</dbReference>
<comment type="subunit">
    <text evidence="3">Homotetramer.</text>
</comment>
<keyword evidence="5" id="KW-0732">Signal</keyword>
<sequence>MVIWKRETGLVVQANTQNMPYRNVRLGVNERVSDLLGRMTREEKVGQMMQLDARQGVDKEVVDQHVGSLLHVSPKNMIKADKAVHRTRLGIPLLIGDDCIHGHSFFRGATIFPEQLGMAASFDPELVQRMGRATAQEVATTGVHWTFSPVLCIARDTRWGRVDETFGEDPFLIGEMASAMVRGYQGGSAMTGTLPKDAVLATAKHFAGYSETQGGRDASEADLSHRKLLSWFLPPFERLAKEGVATFMLGYESIDGVPVTINNWLLNDVLRGEWGYQGTLITDWDNVGRMVWEQKVQPDYTRAAAAAVKAGNDLIMTTPGFYQGALDALDAGLLHEEDLDRAVKHILALKFRMGLFEDPRLPDPEAQKAIINSKEHQELNLQVAQESAVLLKNDGILPLFGGVDADGRPGDDSAHSIALVGPLIDDAQNQLGDWAGGSGQCDWIKDQPREMISTVADGLRQELPANWRLVCEQGVDVLRLVDDPAGPLFPDGQPRPKVAAPARIDQGRFDRAVDLARQSDLVVAVVGDVVQLVGEGRSTATLELYGPQRDLLDALVQTGKPMVIVLMSSKPLILPPSAQSARALIWQPDPGMQGGRSLARILTGKVEPTGRLPITFPRHAGQLPVYYNQIRGQHGDRYADLTQEPAFAFGQGMGYTTFAYGKPQVDGSDAVGPEDRVRVTVDLTNTGQRPGTEVVQAYISDLVTSVSWADRELKAFQRIQLDPGQTRKVVFDLPVSEWTLVDADCNRRVEPGQFQVLVGSSSRREDLQAVTVTVG</sequence>
<keyword evidence="7" id="KW-0326">Glycosidase</keyword>
<dbReference type="SUPFAM" id="SSF51445">
    <property type="entry name" value="(Trans)glycosidases"/>
    <property type="match status" value="1"/>
</dbReference>
<comment type="caution">
    <text evidence="11">The sequence shown here is derived from an EMBL/GenBank/DDBJ whole genome shotgun (WGS) entry which is preliminary data.</text>
</comment>
<dbReference type="InterPro" id="IPR026891">
    <property type="entry name" value="Fn3-like"/>
</dbReference>
<dbReference type="Gene3D" id="3.40.50.1700">
    <property type="entry name" value="Glycoside hydrolase family 3 C-terminal domain"/>
    <property type="match status" value="1"/>
</dbReference>
<accession>A0A2N3RBI2</accession>
<dbReference type="Pfam" id="PF14310">
    <property type="entry name" value="Fn3-like"/>
    <property type="match status" value="1"/>
</dbReference>
<keyword evidence="6 11" id="KW-0378">Hydrolase</keyword>
<protein>
    <recommendedName>
        <fullName evidence="9">Exo-alpha-(1-&gt;6)-L-arabinopyranosidase</fullName>
        <ecNumber evidence="4">3.2.1.21</ecNumber>
    </recommendedName>
</protein>
<evidence type="ECO:0000256" key="7">
    <source>
        <dbReference type="ARBA" id="ARBA00023295"/>
    </source>
</evidence>
<evidence type="ECO:0000256" key="5">
    <source>
        <dbReference type="ARBA" id="ARBA00022729"/>
    </source>
</evidence>
<organism evidence="11 12">
    <name type="scientific">Bifidobacterium asteroides</name>
    <dbReference type="NCBI Taxonomy" id="1684"/>
    <lineage>
        <taxon>Bacteria</taxon>
        <taxon>Bacillati</taxon>
        <taxon>Actinomycetota</taxon>
        <taxon>Actinomycetes</taxon>
        <taxon>Bifidobacteriales</taxon>
        <taxon>Bifidobacteriaceae</taxon>
        <taxon>Bifidobacterium</taxon>
    </lineage>
</organism>
<dbReference type="Proteomes" id="UP000233731">
    <property type="component" value="Unassembled WGS sequence"/>
</dbReference>
<dbReference type="EC" id="3.2.1.21" evidence="4"/>
<dbReference type="Gene3D" id="3.20.20.300">
    <property type="entry name" value="Glycoside hydrolase, family 3, N-terminal domain"/>
    <property type="match status" value="1"/>
</dbReference>
<evidence type="ECO:0000256" key="2">
    <source>
        <dbReference type="ARBA" id="ARBA00005336"/>
    </source>
</evidence>
<dbReference type="FunFam" id="2.60.40.10:FF:000495">
    <property type="entry name" value="Periplasmic beta-glucosidase"/>
    <property type="match status" value="1"/>
</dbReference>
<feature type="domain" description="Fibronectin type III-like" evidence="10">
    <location>
        <begin position="693"/>
        <end position="762"/>
    </location>
</feature>
<dbReference type="PRINTS" id="PR00133">
    <property type="entry name" value="GLHYDRLASE3"/>
</dbReference>
<dbReference type="InterPro" id="IPR002772">
    <property type="entry name" value="Glyco_hydro_3_C"/>
</dbReference>
<name>A0A2N3RBI2_9BIFI</name>
<dbReference type="Gene3D" id="2.60.40.10">
    <property type="entry name" value="Immunoglobulins"/>
    <property type="match status" value="1"/>
</dbReference>
<dbReference type="GO" id="GO:0008422">
    <property type="term" value="F:beta-glucosidase activity"/>
    <property type="evidence" value="ECO:0007669"/>
    <property type="project" value="UniProtKB-EC"/>
</dbReference>
<evidence type="ECO:0000256" key="6">
    <source>
        <dbReference type="ARBA" id="ARBA00022801"/>
    </source>
</evidence>
<dbReference type="AlphaFoldDB" id="A0A2N3RBI2"/>
<evidence type="ECO:0000256" key="3">
    <source>
        <dbReference type="ARBA" id="ARBA00011881"/>
    </source>
</evidence>
<dbReference type="InterPro" id="IPR013783">
    <property type="entry name" value="Ig-like_fold"/>
</dbReference>
<dbReference type="PANTHER" id="PTHR30620">
    <property type="entry name" value="PERIPLASMIC BETA-GLUCOSIDASE-RELATED"/>
    <property type="match status" value="1"/>
</dbReference>
<evidence type="ECO:0000259" key="10">
    <source>
        <dbReference type="SMART" id="SM01217"/>
    </source>
</evidence>
<dbReference type="Pfam" id="PF01915">
    <property type="entry name" value="Glyco_hydro_3_C"/>
    <property type="match status" value="1"/>
</dbReference>
<dbReference type="InterPro" id="IPR051915">
    <property type="entry name" value="Cellulose_Degrad_GH3"/>
</dbReference>
<gene>
    <name evidence="11" type="ORF">CQR44_0412</name>
</gene>
<dbReference type="InterPro" id="IPR001764">
    <property type="entry name" value="Glyco_hydro_3_N"/>
</dbReference>
<dbReference type="RefSeq" id="WP_101432083.1">
    <property type="nucleotide sequence ID" value="NZ_PCHJ01000012.1"/>
</dbReference>
<dbReference type="EMBL" id="PCHJ01000012">
    <property type="protein sequence ID" value="PKV09860.1"/>
    <property type="molecule type" value="Genomic_DNA"/>
</dbReference>
<evidence type="ECO:0000256" key="9">
    <source>
        <dbReference type="ARBA" id="ARBA00074219"/>
    </source>
</evidence>
<comment type="similarity">
    <text evidence="2">Belongs to the glycosyl hydrolase 3 family.</text>
</comment>
<dbReference type="InterPro" id="IPR017853">
    <property type="entry name" value="GH"/>
</dbReference>